<dbReference type="AlphaFoldDB" id="A0AAJ1ES81"/>
<protein>
    <recommendedName>
        <fullName evidence="4">HEAT repeat domain-containing protein</fullName>
    </recommendedName>
</protein>
<evidence type="ECO:0000313" key="2">
    <source>
        <dbReference type="EMBL" id="MBZ0159074.1"/>
    </source>
</evidence>
<organism evidence="2 3">
    <name type="scientific">Candidatus Methylomirabilis tolerans</name>
    <dbReference type="NCBI Taxonomy" id="3123416"/>
    <lineage>
        <taxon>Bacteria</taxon>
        <taxon>Candidatus Methylomirabilota</taxon>
        <taxon>Candidatus Methylomirabilia</taxon>
        <taxon>Candidatus Methylomirabilales</taxon>
        <taxon>Candidatus Methylomirabilaceae</taxon>
        <taxon>Candidatus Methylomirabilis</taxon>
    </lineage>
</organism>
<feature type="region of interest" description="Disordered" evidence="1">
    <location>
        <begin position="43"/>
        <end position="62"/>
    </location>
</feature>
<proteinExistence type="predicted"/>
<sequence length="62" mass="6964">MKVSDEAADNSVRVEATRTLWRFGDARLLPDLERIADQNVDGSVRPAARRAAEQIRQRLSGK</sequence>
<evidence type="ECO:0008006" key="4">
    <source>
        <dbReference type="Google" id="ProtNLM"/>
    </source>
</evidence>
<dbReference type="InterPro" id="IPR011989">
    <property type="entry name" value="ARM-like"/>
</dbReference>
<dbReference type="Proteomes" id="UP001197609">
    <property type="component" value="Unassembled WGS sequence"/>
</dbReference>
<evidence type="ECO:0000256" key="1">
    <source>
        <dbReference type="SAM" id="MobiDB-lite"/>
    </source>
</evidence>
<comment type="caution">
    <text evidence="2">The sequence shown here is derived from an EMBL/GenBank/DDBJ whole genome shotgun (WGS) entry which is preliminary data.</text>
</comment>
<evidence type="ECO:0000313" key="3">
    <source>
        <dbReference type="Proteomes" id="UP001197609"/>
    </source>
</evidence>
<gene>
    <name evidence="2" type="ORF">K8G79_02850</name>
</gene>
<accession>A0AAJ1ES81</accession>
<reference evidence="2 3" key="1">
    <citation type="journal article" date="2021" name="bioRxiv">
        <title>Unraveling nitrogen, sulfur and carbon metabolic pathways and microbial community transcriptional responses to substrate deprivation and toxicity stresses in a bioreactor mimicking anoxic brackish coastal sediment conditions.</title>
        <authorList>
            <person name="Martins P.D."/>
            <person name="Echeveste M.J."/>
            <person name="Arshad A."/>
            <person name="Kurth J."/>
            <person name="Ouboter H."/>
            <person name="Jetten M.S.M."/>
            <person name="Welte C.U."/>
        </authorList>
    </citation>
    <scope>NUCLEOTIDE SEQUENCE [LARGE SCALE GENOMIC DNA]</scope>
    <source>
        <strain evidence="2">MAG_38</strain>
    </source>
</reference>
<dbReference type="EMBL" id="JAIOIU010000032">
    <property type="protein sequence ID" value="MBZ0159074.1"/>
    <property type="molecule type" value="Genomic_DNA"/>
</dbReference>
<name>A0AAJ1ES81_9BACT</name>
<dbReference type="Gene3D" id="1.25.10.10">
    <property type="entry name" value="Leucine-rich Repeat Variant"/>
    <property type="match status" value="1"/>
</dbReference>